<gene>
    <name evidence="1" type="ORF">HW555_003658</name>
</gene>
<sequence>VFQIPSDIRIYVLVEVVHWSSETGSNKQAIKRESKSPTKEPRVCVGNTWKTVGKYRFWQRVACVQRRTDNATMGTTTDITDLLPSQEVGPPRNGTYDPNYGHEPYWADGGWVYDKFVPTKNGSKYMCGVRCALLFLEYGKICARDENYKLQTFESFCAMKSSDCSGKNGWTPLHKGECYRTLITHYTYDARGRAEKAILEVSKRHRNLEPYVGVA</sequence>
<feature type="non-terminal residue" evidence="1">
    <location>
        <position position="215"/>
    </location>
</feature>
<evidence type="ECO:0000313" key="1">
    <source>
        <dbReference type="EMBL" id="KAF9419946.1"/>
    </source>
</evidence>
<protein>
    <submittedName>
        <fullName evidence="1">Uncharacterized protein</fullName>
    </submittedName>
</protein>
<dbReference type="Proteomes" id="UP000648187">
    <property type="component" value="Unassembled WGS sequence"/>
</dbReference>
<proteinExistence type="predicted"/>
<accession>A0A835GN67</accession>
<dbReference type="Gene3D" id="3.30.60.30">
    <property type="match status" value="1"/>
</dbReference>
<organism evidence="1 2">
    <name type="scientific">Spodoptera exigua</name>
    <name type="common">Beet armyworm</name>
    <name type="synonym">Noctua fulgens</name>
    <dbReference type="NCBI Taxonomy" id="7107"/>
    <lineage>
        <taxon>Eukaryota</taxon>
        <taxon>Metazoa</taxon>
        <taxon>Ecdysozoa</taxon>
        <taxon>Arthropoda</taxon>
        <taxon>Hexapoda</taxon>
        <taxon>Insecta</taxon>
        <taxon>Pterygota</taxon>
        <taxon>Neoptera</taxon>
        <taxon>Endopterygota</taxon>
        <taxon>Lepidoptera</taxon>
        <taxon>Glossata</taxon>
        <taxon>Ditrysia</taxon>
        <taxon>Noctuoidea</taxon>
        <taxon>Noctuidae</taxon>
        <taxon>Amphipyrinae</taxon>
        <taxon>Spodoptera</taxon>
    </lineage>
</organism>
<name>A0A835GN67_SPOEX</name>
<comment type="caution">
    <text evidence="1">The sequence shown here is derived from an EMBL/GenBank/DDBJ whole genome shotgun (WGS) entry which is preliminary data.</text>
</comment>
<keyword evidence="2" id="KW-1185">Reference proteome</keyword>
<dbReference type="EMBL" id="JACKWZ010000037">
    <property type="protein sequence ID" value="KAF9419946.1"/>
    <property type="molecule type" value="Genomic_DNA"/>
</dbReference>
<evidence type="ECO:0000313" key="2">
    <source>
        <dbReference type="Proteomes" id="UP000648187"/>
    </source>
</evidence>
<dbReference type="AlphaFoldDB" id="A0A835GN67"/>
<reference evidence="1" key="1">
    <citation type="submission" date="2020-08" db="EMBL/GenBank/DDBJ databases">
        <title>Spodoptera exigua strain:BAW_Kor-Di-RS1 Genome sequencing and assembly.</title>
        <authorList>
            <person name="Kim J."/>
            <person name="Nam H.Y."/>
            <person name="Kwon M."/>
            <person name="Choi J.H."/>
            <person name="Cho S.R."/>
            <person name="Kim G.-H."/>
        </authorList>
    </citation>
    <scope>NUCLEOTIDE SEQUENCE</scope>
    <source>
        <strain evidence="1">BAW_Kor-Di-RS1</strain>
        <tissue evidence="1">Whole-body</tissue>
    </source>
</reference>